<proteinExistence type="predicted"/>
<evidence type="ECO:0000313" key="5">
    <source>
        <dbReference type="EMBL" id="MCS3920180.1"/>
    </source>
</evidence>
<gene>
    <name evidence="5" type="ORF">M2350_002609</name>
</gene>
<organism evidence="5 6">
    <name type="scientific">Candidatus Fervidibacter sacchari</name>
    <dbReference type="NCBI Taxonomy" id="1448929"/>
    <lineage>
        <taxon>Bacteria</taxon>
        <taxon>Candidatus Fervidibacterota</taxon>
        <taxon>Candidatus Fervidibacter</taxon>
    </lineage>
</organism>
<evidence type="ECO:0000313" key="6">
    <source>
        <dbReference type="Proteomes" id="UP001204798"/>
    </source>
</evidence>
<feature type="chain" id="PRO_5047293725" description="Glycoside hydrolase family 42 N-terminal domain-containing protein" evidence="3">
    <location>
        <begin position="20"/>
        <end position="1657"/>
    </location>
</feature>
<name>A0ABT2EQE4_9BACT</name>
<protein>
    <recommendedName>
        <fullName evidence="4">Glycoside hydrolase family 42 N-terminal domain-containing protein</fullName>
    </recommendedName>
</protein>
<dbReference type="Proteomes" id="UP001204798">
    <property type="component" value="Unassembled WGS sequence"/>
</dbReference>
<keyword evidence="3" id="KW-0732">Signal</keyword>
<accession>A0ABT2EQE4</accession>
<feature type="domain" description="Glycoside hydrolase family 42 N-terminal" evidence="4">
    <location>
        <begin position="181"/>
        <end position="235"/>
    </location>
</feature>
<evidence type="ECO:0000256" key="3">
    <source>
        <dbReference type="SAM" id="SignalP"/>
    </source>
</evidence>
<dbReference type="Pfam" id="PF02449">
    <property type="entry name" value="Glyco_hydro_42"/>
    <property type="match status" value="1"/>
</dbReference>
<evidence type="ECO:0000259" key="4">
    <source>
        <dbReference type="Pfam" id="PF02449"/>
    </source>
</evidence>
<feature type="signal peptide" evidence="3">
    <location>
        <begin position="1"/>
        <end position="19"/>
    </location>
</feature>
<keyword evidence="2" id="KW-0326">Glycosidase</keyword>
<dbReference type="RefSeq" id="WP_259098200.1">
    <property type="nucleotide sequence ID" value="NZ_CP130454.1"/>
</dbReference>
<reference evidence="5 6" key="1">
    <citation type="submission" date="2022-08" db="EMBL/GenBank/DDBJ databases">
        <title>Bacterial and archaeal communities from various locations to study Microbial Dark Matter (Phase II).</title>
        <authorList>
            <person name="Stepanauskas R."/>
        </authorList>
    </citation>
    <scope>NUCLEOTIDE SEQUENCE [LARGE SCALE GENOMIC DNA]</scope>
    <source>
        <strain evidence="5 6">PD1</strain>
    </source>
</reference>
<evidence type="ECO:0000256" key="2">
    <source>
        <dbReference type="ARBA" id="ARBA00023295"/>
    </source>
</evidence>
<keyword evidence="1" id="KW-0378">Hydrolase</keyword>
<comment type="caution">
    <text evidence="5">The sequence shown here is derived from an EMBL/GenBank/DDBJ whole genome shotgun (WGS) entry which is preliminary data.</text>
</comment>
<keyword evidence="6" id="KW-1185">Reference proteome</keyword>
<dbReference type="EMBL" id="JANUCP010000005">
    <property type="protein sequence ID" value="MCS3920180.1"/>
    <property type="molecule type" value="Genomic_DNA"/>
</dbReference>
<evidence type="ECO:0000256" key="1">
    <source>
        <dbReference type="ARBA" id="ARBA00022801"/>
    </source>
</evidence>
<dbReference type="InterPro" id="IPR013529">
    <property type="entry name" value="Glyco_hydro_42_N"/>
</dbReference>
<dbReference type="Gene3D" id="3.20.20.80">
    <property type="entry name" value="Glycosidases"/>
    <property type="match status" value="1"/>
</dbReference>
<sequence length="1657" mass="186634">MKWLGMVTLMAALNCFALAQSLDRPIVGAVFFYWYEWDESEEWGNWLGSVHNTPLFGYYDSRKVQDNFRSTLLAADWGITHFFIDYWGHDWRGENNEPRETTVLKAVEKVRSLGYKVFVGYYQDGTNFAMRDFWRNISERRDTYRWLRDYARSPAWTWLFGKPFQMVYARNGMPELTVDHEGFQAWLKQRYGTIDKLNSEWGTQFRDFSEIRVNFNTVGFQRAMSIAYQYERWQRDWEKLEQLVRDELGLPGLKVSFDVGYAPFRNFGFERFARVFGGPHSYAGIFGQPHEQDAERFLHTAVAKKCGTVFFDHLKHRYADWNSRVPGVAYPSELPVSPVPCPVYDRFWIGNLLRYADGVLHLSWNEWWEGSNLEPSFEGGKRFCEANLLYSTIWQLTYRDGGRGTRDGEIGLLVNDWIFENGGGDASDLYNAVQGLRAVNAPFEVVLQSEATLETLKRFRVLVAPAGGVGFGFNGKGEKIEKVLKEWLQMGNRLLIVSQDGTRGTGQGTRKEKTIKNLSHVPCPLSHSFNFFVDIGASDDEAILVQGFSGREDWGKLPEGAFGAGGKATVRWIPGAGNVTVMLLPTHFAIAGQKGNSKSSRPAELLTSRLAENLARQEPRPPTDLLLRWHGSAIWRNRIRIFVNGQFIGEVEVEPGWHLYETRIPAEVIGTAKVMEVRFEFNETHIPGDKEPQKFPGEQRVCNLALDWVQVCTPNVPVGEQKGIKWQPQEKAEFVKPLKGTFRAPLRRRSAVVPKGKPLSLYDDGIVRDVLFEIHSSLAPRPSSLLFVNGIFTDDPRWWATVLEQVVRVPCGKFVRFADGSLPDRPDLMSSVLSFGTTKFLLVENRTGQPQKLLLQVPSEPNLPASEIFVLSRDSTRFASCPMSRVPFTDTVCSHAVYQVVFAPVKLMMPQWFAFPGQQTELPITIQNLTNKPITVTLKLDAVIASIKGEPVKVKLKPKEQKEVGLPVEIKAFADWGVKTVFVEGTWDTGQGTHEAKNKAVWLRPLIVGRNAQVRCLTTTITSHTPTITLVNEPTTPFGDVSWHHPAKEVPGETAKDVEIIVSGLPSGKPITLKVGDLQEGERKQIPLPLPFSMSPAPCPVSLFIRWKDSAGKHEQRANLSVTLLPKDLPKTFPNQVATLVIADAEASQGLPLSADLPASIHGDTFVVRLPDGTPLPTHTEKVKGSAGASPSLRVHFVVPPPLPSLRVDIGSEQDEHVLLKGFSHRETWADGRTIRWLSGEGRETALRLKCKPNQPHRLLLHGQAFWANSVSVFADGQKVGDFPIRQGTQTLVIPLPPASRETLDVRLVFHQAHIPAEKLPNSTDKRVCNFALDWLALEPDLSGQPLLLALCQAGKEELLTPFRVEQSDGFVRVDNGSLVIEWREDAGGTVTKFLSRATKRDYAAQSFGAGIGVFGRFDPERLATDTAHFVVDEFVWQHEGKGSIRIVEINPVWVTVEVKAKVERDTGQGTWDRNNKFEAMQRYRIFANAKLVELTASAKPLRTDPQSQILSPDTELVLLCARFNARWWTKSFPNFVGLGDKPPGVYGQHIVHFGWRMGDWVPPVLCLFNPNDLTETLSLLIVENEGANLVRQGFWGEQRGKPATERRFATIEIAATPPRPIRLRLWLWLHGGHHRHARTMRHKLLYPQDVAVVEVE</sequence>